<name>A0A7K3NQQ9_9BACT</name>
<reference evidence="1 2" key="1">
    <citation type="submission" date="2020-02" db="EMBL/GenBank/DDBJ databases">
        <title>Comparative genomics of sulfur disproportionating microorganisms.</title>
        <authorList>
            <person name="Ward L.M."/>
            <person name="Bertran E."/>
            <person name="Johnston D.T."/>
        </authorList>
    </citation>
    <scope>NUCLEOTIDE SEQUENCE [LARGE SCALE GENOMIC DNA]</scope>
    <source>
        <strain evidence="1 2">DSM 3696</strain>
    </source>
</reference>
<sequence length="94" mass="9856">MHEGIFIWDGLAPSPFALGGGVATVGVRCASLLKRAGQAEPHILNGKTIEMLLASKKDPGHGNACLPEEPAVDETVKTRIRSDCEMRGSTQGSA</sequence>
<proteinExistence type="predicted"/>
<dbReference type="EMBL" id="JAAGRQ010000112">
    <property type="protein sequence ID" value="NDY58546.1"/>
    <property type="molecule type" value="Genomic_DNA"/>
</dbReference>
<dbReference type="RefSeq" id="WP_163303618.1">
    <property type="nucleotide sequence ID" value="NZ_JAAGRQ010000112.1"/>
</dbReference>
<protein>
    <submittedName>
        <fullName evidence="1">Uncharacterized protein</fullName>
    </submittedName>
</protein>
<evidence type="ECO:0000313" key="2">
    <source>
        <dbReference type="Proteomes" id="UP000469724"/>
    </source>
</evidence>
<organism evidence="1 2">
    <name type="scientific">Desulfolutivibrio sulfodismutans</name>
    <dbReference type="NCBI Taxonomy" id="63561"/>
    <lineage>
        <taxon>Bacteria</taxon>
        <taxon>Pseudomonadati</taxon>
        <taxon>Thermodesulfobacteriota</taxon>
        <taxon>Desulfovibrionia</taxon>
        <taxon>Desulfovibrionales</taxon>
        <taxon>Desulfovibrionaceae</taxon>
        <taxon>Desulfolutivibrio</taxon>
    </lineage>
</organism>
<gene>
    <name evidence="1" type="ORF">G3N56_17570</name>
</gene>
<evidence type="ECO:0000313" key="1">
    <source>
        <dbReference type="EMBL" id="NDY58546.1"/>
    </source>
</evidence>
<dbReference type="Proteomes" id="UP000469724">
    <property type="component" value="Unassembled WGS sequence"/>
</dbReference>
<comment type="caution">
    <text evidence="1">The sequence shown here is derived from an EMBL/GenBank/DDBJ whole genome shotgun (WGS) entry which is preliminary data.</text>
</comment>
<accession>A0A7K3NQQ9</accession>
<dbReference type="AlphaFoldDB" id="A0A7K3NQQ9"/>
<keyword evidence="2" id="KW-1185">Reference proteome</keyword>